<name>A0AAV3X3F5_9CYAN</name>
<keyword evidence="2" id="KW-1185">Reference proteome</keyword>
<evidence type="ECO:0008006" key="3">
    <source>
        <dbReference type="Google" id="ProtNLM"/>
    </source>
</evidence>
<gene>
    <name evidence="1" type="ORF">MiSe_04810</name>
</gene>
<dbReference type="RefSeq" id="WP_226574076.1">
    <property type="nucleotide sequence ID" value="NZ_BLAY01000004.1"/>
</dbReference>
<evidence type="ECO:0000313" key="2">
    <source>
        <dbReference type="Proteomes" id="UP001050975"/>
    </source>
</evidence>
<dbReference type="AlphaFoldDB" id="A0AAV3X3F5"/>
<dbReference type="InterPro" id="IPR021373">
    <property type="entry name" value="DUF2993"/>
</dbReference>
<protein>
    <recommendedName>
        <fullName evidence="3">DUF2993 domain-containing protein</fullName>
    </recommendedName>
</protein>
<dbReference type="Pfam" id="PF11209">
    <property type="entry name" value="LmeA"/>
    <property type="match status" value="1"/>
</dbReference>
<organism evidence="1 2">
    <name type="scientific">Microseira wollei NIES-4236</name>
    <dbReference type="NCBI Taxonomy" id="2530354"/>
    <lineage>
        <taxon>Bacteria</taxon>
        <taxon>Bacillati</taxon>
        <taxon>Cyanobacteriota</taxon>
        <taxon>Cyanophyceae</taxon>
        <taxon>Oscillatoriophycideae</taxon>
        <taxon>Aerosakkonematales</taxon>
        <taxon>Aerosakkonemataceae</taxon>
        <taxon>Microseira</taxon>
    </lineage>
</organism>
<reference evidence="1" key="1">
    <citation type="submission" date="2019-10" db="EMBL/GenBank/DDBJ databases">
        <title>Draft genome sequece of Microseira wollei NIES-4236.</title>
        <authorList>
            <person name="Yamaguchi H."/>
            <person name="Suzuki S."/>
            <person name="Kawachi M."/>
        </authorList>
    </citation>
    <scope>NUCLEOTIDE SEQUENCE</scope>
    <source>
        <strain evidence="1">NIES-4236</strain>
    </source>
</reference>
<evidence type="ECO:0000313" key="1">
    <source>
        <dbReference type="EMBL" id="GET35736.1"/>
    </source>
</evidence>
<proteinExistence type="predicted"/>
<accession>A0AAV3X3F5</accession>
<sequence length="164" mass="18157">MPDNNLKIEEQALSQAAEIGITSQLEAVEEINVNVRTDLLKMVQGKADSVSVVGQGLVVQKDIRVQEMELHTSNIGIDVLGSLFGGEVELDHPTDASIRVVLKEADLNRAMNSDFVRRKMPSIDLHVDDGLVTLKPQQMEMQLRGNNQIMFSGEFLIQSEVKSE</sequence>
<dbReference type="Proteomes" id="UP001050975">
    <property type="component" value="Unassembled WGS sequence"/>
</dbReference>
<comment type="caution">
    <text evidence="1">The sequence shown here is derived from an EMBL/GenBank/DDBJ whole genome shotgun (WGS) entry which is preliminary data.</text>
</comment>
<dbReference type="EMBL" id="BLAY01000004">
    <property type="protein sequence ID" value="GET35736.1"/>
    <property type="molecule type" value="Genomic_DNA"/>
</dbReference>